<dbReference type="PANTHER" id="PTHR43115">
    <property type="entry name" value="DEHYDROGENASE/REDUCTASE SDR FAMILY MEMBER 11"/>
    <property type="match status" value="1"/>
</dbReference>
<dbReference type="InterPro" id="IPR002347">
    <property type="entry name" value="SDR_fam"/>
</dbReference>
<keyword evidence="2" id="KW-0560">Oxidoreductase</keyword>
<sequence length="565" mass="61745">MIGTALFVFQNLADSVEARSLCSEIHAASSHDASQVNSVKAEEVSDAEEEKYPVPITFQRIKAEPENLADSVEARSLCSEIHPASSHDASQVNSVKAEEVSDAEEEKCPVPITFQRIKAEPEEYAKNDALKLGKAEFKACNRWLESFHKTSGSIYELCGESGDVNSETIEEWVAKLPSIMNGFEPENMANGDGTGLFFREPPNKSPCLKEMERWSGKVAIVTGASAGIGAAISQSLVKHGLQVVGIARRSRRLEEFSAELSTAPGKLHPLKCDITKENDIISSFAWVKENLGGVDILINNAGVFNEILLHDFRTEEWLQMLNVNIVGLTLCTREAVRSMRERGVNEGHIVYISSFLGRTISNNPGFNMYAATKHTVTTLAESLRRELVQLEAQIKVSNISPGIVRTEMLSSGITRTIGPDIYDKVACLDPKDVSDAVIYVLGTPPHIQIYACLVWEYAHALTSCNCSACGTGFSVLLATLTFTMYLPEGQPKVNDGKDAHRRALGGNEKGSPNSETVKYGLVSQGTQTRDRVHWQGPAAYTKGRPVLSSERAPHENNLGLGTKAY</sequence>
<comment type="similarity">
    <text evidence="1">Belongs to the short-chain dehydrogenases/reductases (SDR) family.</text>
</comment>
<dbReference type="InterPro" id="IPR036291">
    <property type="entry name" value="NAD(P)-bd_dom_sf"/>
</dbReference>
<evidence type="ECO:0000256" key="1">
    <source>
        <dbReference type="ARBA" id="ARBA00006484"/>
    </source>
</evidence>
<dbReference type="InParanoid" id="A0A2J7PXY0"/>
<dbReference type="EMBL" id="NEVH01020852">
    <property type="protein sequence ID" value="PNF21180.1"/>
    <property type="molecule type" value="Genomic_DNA"/>
</dbReference>
<proteinExistence type="inferred from homology"/>
<dbReference type="AlphaFoldDB" id="A0A2J7PXY0"/>
<dbReference type="Proteomes" id="UP000235965">
    <property type="component" value="Unassembled WGS sequence"/>
</dbReference>
<dbReference type="PRINTS" id="PR00080">
    <property type="entry name" value="SDRFAMILY"/>
</dbReference>
<dbReference type="STRING" id="105785.A0A2J7PXY0"/>
<dbReference type="PANTHER" id="PTHR43115:SF4">
    <property type="entry name" value="DEHYDROGENASE_REDUCTASE SDR FAMILY MEMBER 11"/>
    <property type="match status" value="1"/>
</dbReference>
<dbReference type="SUPFAM" id="SSF51735">
    <property type="entry name" value="NAD(P)-binding Rossmann-fold domains"/>
    <property type="match status" value="1"/>
</dbReference>
<feature type="region of interest" description="Disordered" evidence="4">
    <location>
        <begin position="491"/>
        <end position="517"/>
    </location>
</feature>
<dbReference type="Pfam" id="PF00106">
    <property type="entry name" value="adh_short"/>
    <property type="match status" value="1"/>
</dbReference>
<evidence type="ECO:0000256" key="2">
    <source>
        <dbReference type="ARBA" id="ARBA00023002"/>
    </source>
</evidence>
<feature type="coiled-coil region" evidence="3">
    <location>
        <begin position="373"/>
        <end position="400"/>
    </location>
</feature>
<organism evidence="5 6">
    <name type="scientific">Cryptotermes secundus</name>
    <dbReference type="NCBI Taxonomy" id="105785"/>
    <lineage>
        <taxon>Eukaryota</taxon>
        <taxon>Metazoa</taxon>
        <taxon>Ecdysozoa</taxon>
        <taxon>Arthropoda</taxon>
        <taxon>Hexapoda</taxon>
        <taxon>Insecta</taxon>
        <taxon>Pterygota</taxon>
        <taxon>Neoptera</taxon>
        <taxon>Polyneoptera</taxon>
        <taxon>Dictyoptera</taxon>
        <taxon>Blattodea</taxon>
        <taxon>Blattoidea</taxon>
        <taxon>Termitoidae</taxon>
        <taxon>Kalotermitidae</taxon>
        <taxon>Cryptotermitinae</taxon>
        <taxon>Cryptotermes</taxon>
    </lineage>
</organism>
<name>A0A2J7PXY0_9NEOP</name>
<dbReference type="Gene3D" id="3.40.50.720">
    <property type="entry name" value="NAD(P)-binding Rossmann-like Domain"/>
    <property type="match status" value="1"/>
</dbReference>
<dbReference type="GO" id="GO:0016616">
    <property type="term" value="F:oxidoreductase activity, acting on the CH-OH group of donors, NAD or NADP as acceptor"/>
    <property type="evidence" value="ECO:0007669"/>
    <property type="project" value="UniProtKB-ARBA"/>
</dbReference>
<reference evidence="5 6" key="1">
    <citation type="submission" date="2017-12" db="EMBL/GenBank/DDBJ databases">
        <title>Hemimetabolous genomes reveal molecular basis of termite eusociality.</title>
        <authorList>
            <person name="Harrison M.C."/>
            <person name="Jongepier E."/>
            <person name="Robertson H.M."/>
            <person name="Arning N."/>
            <person name="Bitard-Feildel T."/>
            <person name="Chao H."/>
            <person name="Childers C.P."/>
            <person name="Dinh H."/>
            <person name="Doddapaneni H."/>
            <person name="Dugan S."/>
            <person name="Gowin J."/>
            <person name="Greiner C."/>
            <person name="Han Y."/>
            <person name="Hu H."/>
            <person name="Hughes D.S.T."/>
            <person name="Huylmans A.-K."/>
            <person name="Kemena C."/>
            <person name="Kremer L.P.M."/>
            <person name="Lee S.L."/>
            <person name="Lopez-Ezquerra A."/>
            <person name="Mallet L."/>
            <person name="Monroy-Kuhn J.M."/>
            <person name="Moser A."/>
            <person name="Murali S.C."/>
            <person name="Muzny D.M."/>
            <person name="Otani S."/>
            <person name="Piulachs M.-D."/>
            <person name="Poelchau M."/>
            <person name="Qu J."/>
            <person name="Schaub F."/>
            <person name="Wada-Katsumata A."/>
            <person name="Worley K.C."/>
            <person name="Xie Q."/>
            <person name="Ylla G."/>
            <person name="Poulsen M."/>
            <person name="Gibbs R.A."/>
            <person name="Schal C."/>
            <person name="Richards S."/>
            <person name="Belles X."/>
            <person name="Korb J."/>
            <person name="Bornberg-Bauer E."/>
        </authorList>
    </citation>
    <scope>NUCLEOTIDE SEQUENCE [LARGE SCALE GENOMIC DNA]</scope>
    <source>
        <tissue evidence="5">Whole body</tissue>
    </source>
</reference>
<evidence type="ECO:0000256" key="4">
    <source>
        <dbReference type="SAM" id="MobiDB-lite"/>
    </source>
</evidence>
<dbReference type="OrthoDB" id="6077919at2759"/>
<evidence type="ECO:0000313" key="5">
    <source>
        <dbReference type="EMBL" id="PNF21180.1"/>
    </source>
</evidence>
<keyword evidence="3" id="KW-0175">Coiled coil</keyword>
<protein>
    <submittedName>
        <fullName evidence="5">Farnesol dehydrogenase</fullName>
    </submittedName>
</protein>
<keyword evidence="6" id="KW-1185">Reference proteome</keyword>
<evidence type="ECO:0000256" key="3">
    <source>
        <dbReference type="SAM" id="Coils"/>
    </source>
</evidence>
<dbReference type="PRINTS" id="PR00081">
    <property type="entry name" value="GDHRDH"/>
</dbReference>
<feature type="region of interest" description="Disordered" evidence="4">
    <location>
        <begin position="543"/>
        <end position="565"/>
    </location>
</feature>
<gene>
    <name evidence="5" type="primary">SDR-1_0</name>
    <name evidence="5" type="ORF">B7P43_G05127</name>
</gene>
<evidence type="ECO:0000313" key="6">
    <source>
        <dbReference type="Proteomes" id="UP000235965"/>
    </source>
</evidence>
<comment type="caution">
    <text evidence="5">The sequence shown here is derived from an EMBL/GenBank/DDBJ whole genome shotgun (WGS) entry which is preliminary data.</text>
</comment>
<dbReference type="FunFam" id="3.40.50.720:FF:000047">
    <property type="entry name" value="NADP-dependent L-serine/L-allo-threonine dehydrogenase"/>
    <property type="match status" value="1"/>
</dbReference>
<accession>A0A2J7PXY0</accession>